<comment type="caution">
    <text evidence="2">The sequence shown here is derived from an EMBL/GenBank/DDBJ whole genome shotgun (WGS) entry which is preliminary data.</text>
</comment>
<keyword evidence="3" id="KW-1185">Reference proteome</keyword>
<dbReference type="GO" id="GO:0006559">
    <property type="term" value="P:L-phenylalanine catabolic process"/>
    <property type="evidence" value="ECO:0007669"/>
    <property type="project" value="TreeGrafter"/>
</dbReference>
<protein>
    <submittedName>
        <fullName evidence="2">Glutathione S-transferase N-terminal domain-containing protein</fullName>
    </submittedName>
</protein>
<dbReference type="SUPFAM" id="SSF47616">
    <property type="entry name" value="GST C-terminal domain-like"/>
    <property type="match status" value="1"/>
</dbReference>
<dbReference type="GO" id="GO:0004364">
    <property type="term" value="F:glutathione transferase activity"/>
    <property type="evidence" value="ECO:0007669"/>
    <property type="project" value="TreeGrafter"/>
</dbReference>
<name>A0A9X3HRJ8_9VIBR</name>
<dbReference type="RefSeq" id="WP_265687407.1">
    <property type="nucleotide sequence ID" value="NZ_JAKRRX010000041.1"/>
</dbReference>
<dbReference type="Pfam" id="PF13409">
    <property type="entry name" value="GST_N_2"/>
    <property type="match status" value="1"/>
</dbReference>
<evidence type="ECO:0000313" key="2">
    <source>
        <dbReference type="EMBL" id="MCW8333986.1"/>
    </source>
</evidence>
<feature type="domain" description="GST N-terminal" evidence="1">
    <location>
        <begin position="1"/>
        <end position="79"/>
    </location>
</feature>
<dbReference type="GO" id="GO:0016034">
    <property type="term" value="F:maleylacetoacetate isomerase activity"/>
    <property type="evidence" value="ECO:0007669"/>
    <property type="project" value="TreeGrafter"/>
</dbReference>
<dbReference type="InterPro" id="IPR036249">
    <property type="entry name" value="Thioredoxin-like_sf"/>
</dbReference>
<dbReference type="PROSITE" id="PS50404">
    <property type="entry name" value="GST_NTER"/>
    <property type="match status" value="1"/>
</dbReference>
<sequence length="199" mass="22418">MKMLVGIDSTWSLRAWLCARLSNQSVDLQVLDLSKPEAKSYLAELSPSALVPVLEDGELHIHDSLAISEYLNELSPGCLYPPNLAQRAVARSLCAELHSGFFQLRSQCPFTFDTPEPVIINEQLAKEVDRVKTIFSMATLPFMYEEAGVVDCFYAVLAYRLRSYGIQFDGVAGRYQNQLLEWSLLKEAMALAHAWREKV</sequence>
<proteinExistence type="predicted"/>
<evidence type="ECO:0000313" key="3">
    <source>
        <dbReference type="Proteomes" id="UP001155586"/>
    </source>
</evidence>
<dbReference type="SUPFAM" id="SSF52833">
    <property type="entry name" value="Thioredoxin-like"/>
    <property type="match status" value="1"/>
</dbReference>
<evidence type="ECO:0000259" key="1">
    <source>
        <dbReference type="PROSITE" id="PS50404"/>
    </source>
</evidence>
<dbReference type="InterPro" id="IPR004045">
    <property type="entry name" value="Glutathione_S-Trfase_N"/>
</dbReference>
<dbReference type="EMBL" id="JAKRRX010000041">
    <property type="protein sequence ID" value="MCW8333986.1"/>
    <property type="molecule type" value="Genomic_DNA"/>
</dbReference>
<dbReference type="GO" id="GO:0006749">
    <property type="term" value="P:glutathione metabolic process"/>
    <property type="evidence" value="ECO:0007669"/>
    <property type="project" value="TreeGrafter"/>
</dbReference>
<gene>
    <name evidence="2" type="ORF">MD483_09150</name>
</gene>
<dbReference type="Gene3D" id="1.20.1050.10">
    <property type="match status" value="1"/>
</dbReference>
<dbReference type="Gene3D" id="3.40.30.10">
    <property type="entry name" value="Glutaredoxin"/>
    <property type="match status" value="1"/>
</dbReference>
<dbReference type="PANTHER" id="PTHR42673">
    <property type="entry name" value="MALEYLACETOACETATE ISOMERASE"/>
    <property type="match status" value="1"/>
</dbReference>
<dbReference type="Proteomes" id="UP001155586">
    <property type="component" value="Unassembled WGS sequence"/>
</dbReference>
<organism evidence="2 3">
    <name type="scientific">Vibrio paucivorans</name>
    <dbReference type="NCBI Taxonomy" id="2829489"/>
    <lineage>
        <taxon>Bacteria</taxon>
        <taxon>Pseudomonadati</taxon>
        <taxon>Pseudomonadota</taxon>
        <taxon>Gammaproteobacteria</taxon>
        <taxon>Vibrionales</taxon>
        <taxon>Vibrionaceae</taxon>
        <taxon>Vibrio</taxon>
    </lineage>
</organism>
<dbReference type="PANTHER" id="PTHR42673:SF4">
    <property type="entry name" value="MALEYLACETOACETATE ISOMERASE"/>
    <property type="match status" value="1"/>
</dbReference>
<dbReference type="InterPro" id="IPR036282">
    <property type="entry name" value="Glutathione-S-Trfase_C_sf"/>
</dbReference>
<reference evidence="2" key="1">
    <citation type="submission" date="2022-02" db="EMBL/GenBank/DDBJ databases">
        <title>Vibrio sp. nov., a new bacterium isolated from Bohai sea, China.</title>
        <authorList>
            <person name="Yuan Y."/>
        </authorList>
    </citation>
    <scope>NUCLEOTIDE SEQUENCE</scope>
    <source>
        <strain evidence="2">DBSS07</strain>
    </source>
</reference>
<accession>A0A9X3HRJ8</accession>
<dbReference type="AlphaFoldDB" id="A0A9X3HRJ8"/>